<reference evidence="11 12" key="1">
    <citation type="submission" date="2020-01" db="EMBL/GenBank/DDBJ databases">
        <authorList>
            <consortium name="DOE Joint Genome Institute"/>
            <person name="Haridas S."/>
            <person name="Albert R."/>
            <person name="Binder M."/>
            <person name="Bloem J."/>
            <person name="Labutti K."/>
            <person name="Salamov A."/>
            <person name="Andreopoulos B."/>
            <person name="Baker S.E."/>
            <person name="Barry K."/>
            <person name="Bills G."/>
            <person name="Bluhm B.H."/>
            <person name="Cannon C."/>
            <person name="Castanera R."/>
            <person name="Culley D.E."/>
            <person name="Daum C."/>
            <person name="Ezra D."/>
            <person name="Gonzalez J.B."/>
            <person name="Henrissat B."/>
            <person name="Kuo A."/>
            <person name="Liang C."/>
            <person name="Lipzen A."/>
            <person name="Lutzoni F."/>
            <person name="Magnuson J."/>
            <person name="Mondo S."/>
            <person name="Nolan M."/>
            <person name="Ohm R."/>
            <person name="Pangilinan J."/>
            <person name="Park H.-J.H."/>
            <person name="Ramirez L."/>
            <person name="Alfaro M."/>
            <person name="Sun H."/>
            <person name="Tritt A."/>
            <person name="Yoshinaga Y."/>
            <person name="Zwiers L.-H.L."/>
            <person name="Turgeon B.G."/>
            <person name="Goodwin S.B."/>
            <person name="Spatafora J.W."/>
            <person name="Crous P.W."/>
            <person name="Grigoriev I.V."/>
        </authorList>
    </citation>
    <scope>NUCLEOTIDE SEQUENCE [LARGE SCALE GENOMIC DNA]</scope>
    <source>
        <strain evidence="11 12">CBS 611.86</strain>
    </source>
</reference>
<dbReference type="PROSITE" id="PS51462">
    <property type="entry name" value="NUDIX"/>
    <property type="match status" value="1"/>
</dbReference>
<dbReference type="AlphaFoldDB" id="A0A7C8MBJ7"/>
<evidence type="ECO:0000256" key="7">
    <source>
        <dbReference type="ARBA" id="ARBA00022884"/>
    </source>
</evidence>
<dbReference type="GO" id="GO:0030145">
    <property type="term" value="F:manganese ion binding"/>
    <property type="evidence" value="ECO:0007669"/>
    <property type="project" value="InterPro"/>
</dbReference>
<evidence type="ECO:0000259" key="10">
    <source>
        <dbReference type="PROSITE" id="PS51462"/>
    </source>
</evidence>
<dbReference type="InterPro" id="IPR007722">
    <property type="entry name" value="DCP2_BoxA"/>
</dbReference>
<keyword evidence="5" id="KW-0479">Metal-binding</keyword>
<keyword evidence="7" id="KW-0694">RNA-binding</keyword>
<feature type="compositionally biased region" description="Low complexity" evidence="9">
    <location>
        <begin position="860"/>
        <end position="873"/>
    </location>
</feature>
<dbReference type="SUPFAM" id="SSF140586">
    <property type="entry name" value="Dcp2 domain-like"/>
    <property type="match status" value="1"/>
</dbReference>
<dbReference type="EMBL" id="JAADJZ010000007">
    <property type="protein sequence ID" value="KAF2873699.1"/>
    <property type="molecule type" value="Genomic_DNA"/>
</dbReference>
<evidence type="ECO:0000256" key="3">
    <source>
        <dbReference type="ARBA" id="ARBA00005279"/>
    </source>
</evidence>
<feature type="region of interest" description="Disordered" evidence="9">
    <location>
        <begin position="469"/>
        <end position="516"/>
    </location>
</feature>
<dbReference type="InterPro" id="IPR015797">
    <property type="entry name" value="NUDIX_hydrolase-like_dom_sf"/>
</dbReference>
<evidence type="ECO:0000256" key="1">
    <source>
        <dbReference type="ARBA" id="ARBA00001936"/>
    </source>
</evidence>
<name>A0A7C8MBJ7_9PLEO</name>
<dbReference type="GO" id="GO:0000184">
    <property type="term" value="P:nuclear-transcribed mRNA catabolic process, nonsense-mediated decay"/>
    <property type="evidence" value="ECO:0007669"/>
    <property type="project" value="InterPro"/>
</dbReference>
<feature type="compositionally biased region" description="Polar residues" evidence="9">
    <location>
        <begin position="612"/>
        <end position="626"/>
    </location>
</feature>
<dbReference type="PANTHER" id="PTHR23114">
    <property type="entry name" value="M7GPPPN-MRNA HYDROLASE"/>
    <property type="match status" value="1"/>
</dbReference>
<dbReference type="PANTHER" id="PTHR23114:SF17">
    <property type="entry name" value="M7GPPPN-MRNA HYDROLASE"/>
    <property type="match status" value="1"/>
</dbReference>
<evidence type="ECO:0000313" key="11">
    <source>
        <dbReference type="EMBL" id="KAF2873699.1"/>
    </source>
</evidence>
<accession>A0A7C8MBJ7</accession>
<feature type="domain" description="Nudix hydrolase" evidence="10">
    <location>
        <begin position="94"/>
        <end position="231"/>
    </location>
</feature>
<comment type="caution">
    <text evidence="11">The sequence shown here is derived from an EMBL/GenBank/DDBJ whole genome shotgun (WGS) entry which is preliminary data.</text>
</comment>
<dbReference type="PROSITE" id="PS00893">
    <property type="entry name" value="NUDIX_BOX"/>
    <property type="match status" value="1"/>
</dbReference>
<feature type="compositionally biased region" description="Low complexity" evidence="9">
    <location>
        <begin position="634"/>
        <end position="643"/>
    </location>
</feature>
<sequence>MTDNMQLVDWLDDLCVRFIINLPHEELLSVERICFQIEEAQWFYEDFIRPLDPSLPSLNLRRFALLMFQHCPLSSTYSELHHTQAYEDFLAYKTRVPVRGAIMLNDDMTHAVLVKGWKKGAKWSFPRGKINKEEADLDCAVREVYEETGYDLHEAQLVGRDEDMKKIPMNMREQSMLLYVFRGVPMDTYFAPRTRKEISKIDWYKLTDLPTLKRRQQAQGNGHDLVKDNSFYMVAPFLGPLKAWIKLQRKLDRQKPQTEAQLAPPVAAEVIDAEEIEPDVGEITADEVPIPGVQPSDPSFAELVAMLERGHRPSDTLPEVTAHYQAQEIMDPAAELKRLLSVGAASPLQSPPVEAPAVIQESQTNPLMAMLQAGNRPPPHTGSLPHTPFEQVLPTPPLPQSPHGQHYPRPPQFDHMGSPPPFHFPGQQALPFRGPPPPHMRHPGYNAMPMPIPRQFVPPPPRQGPLMYPPEASHMHDPYNQQGPRPYQRTGDPQFAHGSQFPGPHGPAIPPASKLPAPHLTAHTLGLLNTFKMNEKPAPQAPEAPQAPPQPSRSQTTPSIPQAATVQPYDSILSQQGLQRTNTFGPGTPTFQSPPPNANFQPVQPKPRSAHQDSLLSLFRSPSVSAVTPPPQKLLPEPAELSALPTTPGDVKLVSTTREAGPPLLNLTVKPNQLDAFGQQLNKAGVTSATVRGPVNAPDFETVKKNTHLSGMNGQGHSRGPSPAEHKSVEQTGFVPQQILRREDTARSPTDMGGAPSAKAKAEKPAPLQQSQPPQQSVFQPKILQRPQQSSPSPLPTPTAHSQALLEMFKSQTSPPPVPAPATRGSPAPLAPNSFDRRDSQPSGQKNALLSLFNQVSQGPSAPAPTATARSPLPRSPLPHTRSPRPPTPKTQVSGIISPVSPLPDRASQQTSPAHLASRSRISSIGDTIPPNIISPQNAPAINHPITAIKTNQKNGLDRIEDGYISTGSVGALNVVDKGKGKASADGRSPVDKNFLLGFLEDVARRGR</sequence>
<protein>
    <recommendedName>
        <fullName evidence="10">Nudix hydrolase domain-containing protein</fullName>
    </recommendedName>
</protein>
<evidence type="ECO:0000313" key="12">
    <source>
        <dbReference type="Proteomes" id="UP000481861"/>
    </source>
</evidence>
<keyword evidence="12" id="KW-1185">Reference proteome</keyword>
<comment type="cofactor">
    <cofactor evidence="1">
        <name>Mn(2+)</name>
        <dbReference type="ChEBI" id="CHEBI:29035"/>
    </cofactor>
</comment>
<keyword evidence="8" id="KW-0464">Manganese</keyword>
<proteinExistence type="inferred from homology"/>
<dbReference type="InterPro" id="IPR000086">
    <property type="entry name" value="NUDIX_hydrolase_dom"/>
</dbReference>
<dbReference type="InterPro" id="IPR036189">
    <property type="entry name" value="DCP2_BoxA_sf"/>
</dbReference>
<comment type="subcellular location">
    <subcellularLocation>
        <location evidence="2">Cytoplasm</location>
    </subcellularLocation>
</comment>
<dbReference type="SUPFAM" id="SSF55811">
    <property type="entry name" value="Nudix"/>
    <property type="match status" value="1"/>
</dbReference>
<dbReference type="CDD" id="cd03672">
    <property type="entry name" value="NUDIX_Dcp2p_Nudt20"/>
    <property type="match status" value="1"/>
</dbReference>
<dbReference type="Gene3D" id="1.10.10.1050">
    <property type="entry name" value="Dcp2, box A domain"/>
    <property type="match status" value="1"/>
</dbReference>
<evidence type="ECO:0000256" key="8">
    <source>
        <dbReference type="ARBA" id="ARBA00023211"/>
    </source>
</evidence>
<evidence type="ECO:0000256" key="5">
    <source>
        <dbReference type="ARBA" id="ARBA00022723"/>
    </source>
</evidence>
<dbReference type="Proteomes" id="UP000481861">
    <property type="component" value="Unassembled WGS sequence"/>
</dbReference>
<feature type="region of interest" description="Disordered" evidence="9">
    <location>
        <begin position="579"/>
        <end position="643"/>
    </location>
</feature>
<dbReference type="Gene3D" id="3.90.79.10">
    <property type="entry name" value="Nucleoside Triphosphate Pyrophosphohydrolase"/>
    <property type="match status" value="1"/>
</dbReference>
<dbReference type="SMART" id="SM01125">
    <property type="entry name" value="DCP2"/>
    <property type="match status" value="1"/>
</dbReference>
<feature type="region of interest" description="Disordered" evidence="9">
    <location>
        <begin position="535"/>
        <end position="561"/>
    </location>
</feature>
<dbReference type="FunFam" id="1.10.10.1050:FF:000003">
    <property type="entry name" value="Decapping enzyme Dcp2, putative"/>
    <property type="match status" value="1"/>
</dbReference>
<dbReference type="FunFam" id="3.90.79.10:FF:000003">
    <property type="entry name" value="M7GpppN-mRNA hydrolase isoform 2"/>
    <property type="match status" value="1"/>
</dbReference>
<dbReference type="InterPro" id="IPR044099">
    <property type="entry name" value="Dcp2_NUDIX"/>
</dbReference>
<gene>
    <name evidence="11" type="ORF">BDV95DRAFT_605179</name>
</gene>
<dbReference type="InterPro" id="IPR020084">
    <property type="entry name" value="NUDIX_hydrolase_CS"/>
</dbReference>
<feature type="region of interest" description="Disordered" evidence="9">
    <location>
        <begin position="811"/>
        <end position="844"/>
    </location>
</feature>
<feature type="compositionally biased region" description="Polar residues" evidence="9">
    <location>
        <begin position="579"/>
        <end position="591"/>
    </location>
</feature>
<dbReference type="GO" id="GO:0000932">
    <property type="term" value="C:P-body"/>
    <property type="evidence" value="ECO:0007669"/>
    <property type="project" value="TreeGrafter"/>
</dbReference>
<feature type="region of interest" description="Disordered" evidence="9">
    <location>
        <begin position="706"/>
        <end position="779"/>
    </location>
</feature>
<evidence type="ECO:0000256" key="6">
    <source>
        <dbReference type="ARBA" id="ARBA00022801"/>
    </source>
</evidence>
<dbReference type="Pfam" id="PF05026">
    <property type="entry name" value="DCP2"/>
    <property type="match status" value="1"/>
</dbReference>
<dbReference type="Pfam" id="PF00293">
    <property type="entry name" value="NUDIX"/>
    <property type="match status" value="1"/>
</dbReference>
<comment type="similarity">
    <text evidence="3">Belongs to the Nudix hydrolase family. DCP2 subfamily.</text>
</comment>
<feature type="compositionally biased region" description="Low complexity" evidence="9">
    <location>
        <begin position="552"/>
        <end position="561"/>
    </location>
</feature>
<feature type="compositionally biased region" description="Low complexity" evidence="9">
    <location>
        <begin position="755"/>
        <end position="779"/>
    </location>
</feature>
<dbReference type="GO" id="GO:0003723">
    <property type="term" value="F:RNA binding"/>
    <property type="evidence" value="ECO:0007669"/>
    <property type="project" value="UniProtKB-KW"/>
</dbReference>
<evidence type="ECO:0000256" key="2">
    <source>
        <dbReference type="ARBA" id="ARBA00004496"/>
    </source>
</evidence>
<evidence type="ECO:0000256" key="9">
    <source>
        <dbReference type="SAM" id="MobiDB-lite"/>
    </source>
</evidence>
<dbReference type="GO" id="GO:0000290">
    <property type="term" value="P:deadenylation-dependent decapping of nuclear-transcribed mRNA"/>
    <property type="evidence" value="ECO:0007669"/>
    <property type="project" value="InterPro"/>
</dbReference>
<feature type="region of interest" description="Disordered" evidence="9">
    <location>
        <begin position="856"/>
        <end position="921"/>
    </location>
</feature>
<evidence type="ECO:0000256" key="4">
    <source>
        <dbReference type="ARBA" id="ARBA00022490"/>
    </source>
</evidence>
<feature type="compositionally biased region" description="Pro residues" evidence="9">
    <location>
        <begin position="539"/>
        <end position="551"/>
    </location>
</feature>
<dbReference type="GO" id="GO:0140933">
    <property type="term" value="F:5'-(N(7)-methylguanosine 5'-triphospho)-[mRNA] hydrolase activity"/>
    <property type="evidence" value="ECO:0007669"/>
    <property type="project" value="InterPro"/>
</dbReference>
<keyword evidence="4" id="KW-0963">Cytoplasm</keyword>
<keyword evidence="6" id="KW-0378">Hydrolase</keyword>
<dbReference type="OrthoDB" id="18996at2759"/>
<organism evidence="11 12">
    <name type="scientific">Massariosphaeria phaeospora</name>
    <dbReference type="NCBI Taxonomy" id="100035"/>
    <lineage>
        <taxon>Eukaryota</taxon>
        <taxon>Fungi</taxon>
        <taxon>Dikarya</taxon>
        <taxon>Ascomycota</taxon>
        <taxon>Pezizomycotina</taxon>
        <taxon>Dothideomycetes</taxon>
        <taxon>Pleosporomycetidae</taxon>
        <taxon>Pleosporales</taxon>
        <taxon>Pleosporales incertae sedis</taxon>
        <taxon>Massariosphaeria</taxon>
    </lineage>
</organism>